<proteinExistence type="predicted"/>
<keyword evidence="1" id="KW-0812">Transmembrane</keyword>
<accession>A0A7M5WT13</accession>
<evidence type="ECO:0000313" key="2">
    <source>
        <dbReference type="EnsemblMetazoa" id="CLYHEMP012404.1"/>
    </source>
</evidence>
<dbReference type="Proteomes" id="UP000594262">
    <property type="component" value="Unplaced"/>
</dbReference>
<sequence>DFSLLKKNTTSLVEETFDSNITRSCIAFYAQDSEKMMKFLFVIVALTVIYGSALAKPTYEDEYGYMNVNTNDIIRQQQQKDPSCGDKAPNFVCNMQFNIHDFSCPQDGSFNFAENCRHFCRMC</sequence>
<keyword evidence="1" id="KW-1133">Transmembrane helix</keyword>
<evidence type="ECO:0000256" key="1">
    <source>
        <dbReference type="SAM" id="Phobius"/>
    </source>
</evidence>
<reference evidence="2" key="1">
    <citation type="submission" date="2021-01" db="UniProtKB">
        <authorList>
            <consortium name="EnsemblMetazoa"/>
        </authorList>
    </citation>
    <scope>IDENTIFICATION</scope>
</reference>
<protein>
    <submittedName>
        <fullName evidence="2">Uncharacterized protein</fullName>
    </submittedName>
</protein>
<feature type="transmembrane region" description="Helical" evidence="1">
    <location>
        <begin position="39"/>
        <end position="59"/>
    </location>
</feature>
<dbReference type="EnsemblMetazoa" id="CLYHEMT012404.1">
    <property type="protein sequence ID" value="CLYHEMP012404.1"/>
    <property type="gene ID" value="CLYHEMG012404"/>
</dbReference>
<keyword evidence="1" id="KW-0472">Membrane</keyword>
<evidence type="ECO:0000313" key="3">
    <source>
        <dbReference type="Proteomes" id="UP000594262"/>
    </source>
</evidence>
<name>A0A7M5WT13_9CNID</name>
<keyword evidence="3" id="KW-1185">Reference proteome</keyword>
<organism evidence="2 3">
    <name type="scientific">Clytia hemisphaerica</name>
    <dbReference type="NCBI Taxonomy" id="252671"/>
    <lineage>
        <taxon>Eukaryota</taxon>
        <taxon>Metazoa</taxon>
        <taxon>Cnidaria</taxon>
        <taxon>Hydrozoa</taxon>
        <taxon>Hydroidolina</taxon>
        <taxon>Leptothecata</taxon>
        <taxon>Obeliida</taxon>
        <taxon>Clytiidae</taxon>
        <taxon>Clytia</taxon>
    </lineage>
</organism>
<dbReference type="AlphaFoldDB" id="A0A7M5WT13"/>